<protein>
    <submittedName>
        <fullName evidence="1">Uncharacterized protein</fullName>
    </submittedName>
</protein>
<sequence>MFFSRINQYEQRTYWNKIFFLDVQLSVVFRYVSKIIRDRNNGLLNAFPTVNCRLSLIFEKSKLNLLAPLLKNASYLECC</sequence>
<proteinExistence type="predicted"/>
<organism evidence="1">
    <name type="scientific">Octopus bimaculoides</name>
    <name type="common">California two-spotted octopus</name>
    <dbReference type="NCBI Taxonomy" id="37653"/>
    <lineage>
        <taxon>Eukaryota</taxon>
        <taxon>Metazoa</taxon>
        <taxon>Spiralia</taxon>
        <taxon>Lophotrochozoa</taxon>
        <taxon>Mollusca</taxon>
        <taxon>Cephalopoda</taxon>
        <taxon>Coleoidea</taxon>
        <taxon>Octopodiformes</taxon>
        <taxon>Octopoda</taxon>
        <taxon>Incirrata</taxon>
        <taxon>Octopodidae</taxon>
        <taxon>Octopus</taxon>
    </lineage>
</organism>
<accession>A0A0L8HYX9</accession>
<dbReference type="AlphaFoldDB" id="A0A0L8HYX9"/>
<gene>
    <name evidence="1" type="ORF">OCBIM_22001673mg</name>
</gene>
<reference evidence="1" key="1">
    <citation type="submission" date="2015-07" db="EMBL/GenBank/DDBJ databases">
        <title>MeaNS - Measles Nucleotide Surveillance Program.</title>
        <authorList>
            <person name="Tran T."/>
            <person name="Druce J."/>
        </authorList>
    </citation>
    <scope>NUCLEOTIDE SEQUENCE</scope>
    <source>
        <strain evidence="1">UCB-OBI-ISO-001</strain>
        <tissue evidence="1">Gonad</tissue>
    </source>
</reference>
<evidence type="ECO:0000313" key="1">
    <source>
        <dbReference type="EMBL" id="KOF94448.1"/>
    </source>
</evidence>
<dbReference type="EMBL" id="KQ416953">
    <property type="protein sequence ID" value="KOF94448.1"/>
    <property type="molecule type" value="Genomic_DNA"/>
</dbReference>
<name>A0A0L8HYX9_OCTBM</name>